<accession>A0A1X6NPJ9</accession>
<feature type="region of interest" description="Disordered" evidence="1">
    <location>
        <begin position="1"/>
        <end position="31"/>
    </location>
</feature>
<reference evidence="2 3" key="1">
    <citation type="submission" date="2017-03" db="EMBL/GenBank/DDBJ databases">
        <title>WGS assembly of Porphyra umbilicalis.</title>
        <authorList>
            <person name="Brawley S.H."/>
            <person name="Blouin N.A."/>
            <person name="Ficko-Blean E."/>
            <person name="Wheeler G.L."/>
            <person name="Lohr M."/>
            <person name="Goodson H.V."/>
            <person name="Jenkins J.W."/>
            <person name="Blaby-Haas C.E."/>
            <person name="Helliwell K.E."/>
            <person name="Chan C."/>
            <person name="Marriage T."/>
            <person name="Bhattacharya D."/>
            <person name="Klein A.S."/>
            <person name="Badis Y."/>
            <person name="Brodie J."/>
            <person name="Cao Y."/>
            <person name="Collen J."/>
            <person name="Dittami S.M."/>
            <person name="Gachon C.M."/>
            <person name="Green B.R."/>
            <person name="Karpowicz S."/>
            <person name="Kim J.W."/>
            <person name="Kudahl U."/>
            <person name="Lin S."/>
            <person name="Michel G."/>
            <person name="Mittag M."/>
            <person name="Olson B.J."/>
            <person name="Pangilinan J."/>
            <person name="Peng Y."/>
            <person name="Qiu H."/>
            <person name="Shu S."/>
            <person name="Singer J.T."/>
            <person name="Smith A.G."/>
            <person name="Sprecher B.N."/>
            <person name="Wagner V."/>
            <person name="Wang W."/>
            <person name="Wang Z.-Y."/>
            <person name="Yan J."/>
            <person name="Yarish C."/>
            <person name="Zoeuner-Riek S."/>
            <person name="Zhuang Y."/>
            <person name="Zou Y."/>
            <person name="Lindquist E.A."/>
            <person name="Grimwood J."/>
            <person name="Barry K."/>
            <person name="Rokhsar D.S."/>
            <person name="Schmutz J."/>
            <person name="Stiller J.W."/>
            <person name="Grossman A.R."/>
            <person name="Prochnik S.E."/>
        </authorList>
    </citation>
    <scope>NUCLEOTIDE SEQUENCE [LARGE SCALE GENOMIC DNA]</scope>
    <source>
        <strain evidence="2">4086291</strain>
    </source>
</reference>
<evidence type="ECO:0000313" key="2">
    <source>
        <dbReference type="EMBL" id="OSX70416.1"/>
    </source>
</evidence>
<dbReference type="OrthoDB" id="3029at2759"/>
<name>A0A1X6NPJ9_PORUM</name>
<dbReference type="AlphaFoldDB" id="A0A1X6NPJ9"/>
<gene>
    <name evidence="2" type="ORF">BU14_0763s0001</name>
</gene>
<feature type="region of interest" description="Disordered" evidence="1">
    <location>
        <begin position="220"/>
        <end position="245"/>
    </location>
</feature>
<feature type="compositionally biased region" description="Pro residues" evidence="1">
    <location>
        <begin position="10"/>
        <end position="20"/>
    </location>
</feature>
<proteinExistence type="predicted"/>
<sequence length="571" mass="60670">MPPFMRVADPSPPPSPPTPPTSRVVGGEAVGGARNSLDAAATASLQSLGNPPPLSVGSTLTITTVGSTVSTSTAAVADDVARLAGRHSFSNAPTGRLRRRSSAALPRVRSTKAGGNGFLARLTTGEGGRLHRGRTGGGGRSGSAPWSTSFKVGPRGAGGATAADEPAVPRGGLVGGDARTTHDRVARLRTRGAVATASLVPGEWDAENEEDMAELAARVKQQAGAERRAARGGRRGGGGTPSPQNVKINLMRQAVVREPATLRLARGGRSPVHDGFVVVANAVRRELFDLYYMLASMSKRTLALTSLDIEEFVEWLPGLRSYLTDVLFTYEMDTLIPLLIETVPPRNQTTLLRAHPRPLQAIHTTILSLLEAVESTPTTYAHQPPGALLKQILVAVDDFAPVVLKHLDNLSDSFLPSLVVALGLHSRRRSSTTVTSMDFATATSPEAAERLGAAMCAGLYHAVAGATDPGAAAAATARPLRTTNAIDAWKEPLLGMCGGGPLARLKWKRVVIDGGRRWKRQHVGIVRRFYKRWAVEYKNVRVEKPMVAATDEEHVDRDVWGKAEIEVDSDC</sequence>
<evidence type="ECO:0000313" key="3">
    <source>
        <dbReference type="Proteomes" id="UP000218209"/>
    </source>
</evidence>
<keyword evidence="3" id="KW-1185">Reference proteome</keyword>
<feature type="region of interest" description="Disordered" evidence="1">
    <location>
        <begin position="89"/>
        <end position="178"/>
    </location>
</feature>
<dbReference type="Proteomes" id="UP000218209">
    <property type="component" value="Unassembled WGS sequence"/>
</dbReference>
<evidence type="ECO:0000256" key="1">
    <source>
        <dbReference type="SAM" id="MobiDB-lite"/>
    </source>
</evidence>
<protein>
    <submittedName>
        <fullName evidence="2">Uncharacterized protein</fullName>
    </submittedName>
</protein>
<feature type="compositionally biased region" description="Low complexity" evidence="1">
    <location>
        <begin position="21"/>
        <end position="31"/>
    </location>
</feature>
<dbReference type="EMBL" id="KV919260">
    <property type="protein sequence ID" value="OSX70416.1"/>
    <property type="molecule type" value="Genomic_DNA"/>
</dbReference>
<organism evidence="2 3">
    <name type="scientific">Porphyra umbilicalis</name>
    <name type="common">Purple laver</name>
    <name type="synonym">Red alga</name>
    <dbReference type="NCBI Taxonomy" id="2786"/>
    <lineage>
        <taxon>Eukaryota</taxon>
        <taxon>Rhodophyta</taxon>
        <taxon>Bangiophyceae</taxon>
        <taxon>Bangiales</taxon>
        <taxon>Bangiaceae</taxon>
        <taxon>Porphyra</taxon>
    </lineage>
</organism>